<evidence type="ECO:0000313" key="2">
    <source>
        <dbReference type="Proteomes" id="UP000241926"/>
    </source>
</evidence>
<protein>
    <submittedName>
        <fullName evidence="1">AAA-ATPase</fullName>
    </submittedName>
</protein>
<reference evidence="1 2" key="1">
    <citation type="submission" date="2018-01" db="EMBL/GenBank/DDBJ databases">
        <authorList>
            <person name="Jones A.E."/>
            <person name="Sivanathan V."/>
            <person name="Betsko A.J."/>
            <person name="Aull H.G."/>
            <person name="Zack K.M."/>
            <person name="Kukan E.N."/>
            <person name="Garlena R.A."/>
            <person name="Russell D.A."/>
            <person name="Pope W.H."/>
            <person name="Jacobs-Sera D."/>
            <person name="Hatfull G.F."/>
        </authorList>
    </citation>
    <scope>NUCLEOTIDE SEQUENCE [LARGE SCALE GENOMIC DNA]</scope>
</reference>
<gene>
    <name evidence="1" type="primary">45</name>
    <name evidence="1" type="ORF">SEA_ELERI_45</name>
</gene>
<evidence type="ECO:0000313" key="1">
    <source>
        <dbReference type="EMBL" id="AUX83383.1"/>
    </source>
</evidence>
<organism evidence="1 2">
    <name type="scientific">Microbacterium phage Eleri</name>
    <dbReference type="NCBI Taxonomy" id="2079581"/>
    <lineage>
        <taxon>Viruses</taxon>
        <taxon>Duplodnaviria</taxon>
        <taxon>Heunggongvirae</taxon>
        <taxon>Uroviricota</taxon>
        <taxon>Caudoviricetes</taxon>
        <taxon>Elerivirus</taxon>
        <taxon>Elerivirus eleri</taxon>
    </lineage>
</organism>
<accession>A0A2L0HNU5</accession>
<dbReference type="Proteomes" id="UP000241926">
    <property type="component" value="Segment"/>
</dbReference>
<dbReference type="EMBL" id="MG839027">
    <property type="protein sequence ID" value="AUX83383.1"/>
    <property type="molecule type" value="Genomic_DNA"/>
</dbReference>
<dbReference type="GeneID" id="40099864"/>
<dbReference type="RefSeq" id="YP_009623083.1">
    <property type="nucleotide sequence ID" value="NC_042109.1"/>
</dbReference>
<proteinExistence type="predicted"/>
<keyword evidence="2" id="KW-1185">Reference proteome</keyword>
<dbReference type="OrthoDB" id="13343at10239"/>
<dbReference type="KEGG" id="vg:40099864"/>
<sequence length="192" mass="21877">MFIAFEGPDKTGKSTSAANLAGSGTAIYNARKDVHALMQKDHLEAPEIPITYDRIDWLTHMAYRLSMPDHEWNDDRVRTVFAMPDTHLVFKFHTEASLITDELYNQGALVRTNAAYFYISGMLAQINHEQDWNLFKSISVMQVAHNQETGEFSQSLAHFSAPGFPWGTQYEKLVHDDESLLDLLRYADQHLG</sequence>
<name>A0A2L0HNU5_9CAUD</name>